<evidence type="ECO:0000313" key="7">
    <source>
        <dbReference type="EMBL" id="KAG8178788.1"/>
    </source>
</evidence>
<proteinExistence type="inferred from homology"/>
<evidence type="ECO:0000256" key="1">
    <source>
        <dbReference type="ARBA" id="ARBA00006759"/>
    </source>
</evidence>
<dbReference type="Pfam" id="PF00753">
    <property type="entry name" value="Lactamase_B"/>
    <property type="match status" value="1"/>
</dbReference>
<evidence type="ECO:0000256" key="5">
    <source>
        <dbReference type="ARBA" id="ARBA00069358"/>
    </source>
</evidence>
<dbReference type="GO" id="GO:0004521">
    <property type="term" value="F:RNA endonuclease activity"/>
    <property type="evidence" value="ECO:0007669"/>
    <property type="project" value="TreeGrafter"/>
</dbReference>
<evidence type="ECO:0000256" key="4">
    <source>
        <dbReference type="ARBA" id="ARBA00022833"/>
    </source>
</evidence>
<dbReference type="InterPro" id="IPR001279">
    <property type="entry name" value="Metallo-B-lactamas"/>
</dbReference>
<sequence>MSTVIPKISSLSSRIIRILGCNPSPMTLQGTNTYIIGTGQKRLLLDCGNPSVPEYIKLLKDVLKEQNCSLQNIIISHWHLDHIGGVSDVLKELNSDCIVSKFPRAPGAENVAKIPDVKFNYLKDGDVISTEGATVRVLAAPGHTDDHLVLFLEEENSLFSGDCILGEGTAVFEDLYDYMLTLEKILKLEPDKIYPGHGPVIDNPKTKVQDYIQHRMLREKQILEAIESAQSGGLTSEELVSKIYVGESIQDSEFIRDLGVLSTPKYLHKAAEVNVIHHLEKLKKDNIVGEKEADGNLKFVLL</sequence>
<evidence type="ECO:0000313" key="8">
    <source>
        <dbReference type="Proteomes" id="UP000827092"/>
    </source>
</evidence>
<protein>
    <recommendedName>
        <fullName evidence="5">Beta-lactamase-like protein 2 homolog</fullName>
    </recommendedName>
</protein>
<keyword evidence="3" id="KW-0378">Hydrolase</keyword>
<dbReference type="Gene3D" id="1.10.10.10">
    <property type="entry name" value="Winged helix-like DNA-binding domain superfamily/Winged helix DNA-binding domain"/>
    <property type="match status" value="1"/>
</dbReference>
<dbReference type="SMART" id="SM00849">
    <property type="entry name" value="Lactamase_B"/>
    <property type="match status" value="1"/>
</dbReference>
<feature type="domain" description="Metallo-beta-lactamase" evidence="6">
    <location>
        <begin position="30"/>
        <end position="197"/>
    </location>
</feature>
<dbReference type="FunFam" id="3.60.15.10:FF:000017">
    <property type="entry name" value="Lactamase beta 2"/>
    <property type="match status" value="1"/>
</dbReference>
<dbReference type="PANTHER" id="PTHR23131">
    <property type="entry name" value="ENDORIBONUCLEASE LACTB2"/>
    <property type="match status" value="1"/>
</dbReference>
<keyword evidence="8" id="KW-1185">Reference proteome</keyword>
<keyword evidence="4" id="KW-0862">Zinc</keyword>
<dbReference type="EMBL" id="JAFNEN010000667">
    <property type="protein sequence ID" value="KAG8178788.1"/>
    <property type="molecule type" value="Genomic_DNA"/>
</dbReference>
<reference evidence="7 8" key="1">
    <citation type="journal article" date="2022" name="Nat. Ecol. Evol.">
        <title>A masculinizing supergene underlies an exaggerated male reproductive morph in a spider.</title>
        <authorList>
            <person name="Hendrickx F."/>
            <person name="De Corte Z."/>
            <person name="Sonet G."/>
            <person name="Van Belleghem S.M."/>
            <person name="Kostlbacher S."/>
            <person name="Vangestel C."/>
        </authorList>
    </citation>
    <scope>NUCLEOTIDE SEQUENCE [LARGE SCALE GENOMIC DNA]</scope>
    <source>
        <strain evidence="7">W744_W776</strain>
    </source>
</reference>
<dbReference type="GO" id="GO:0031123">
    <property type="term" value="P:RNA 3'-end processing"/>
    <property type="evidence" value="ECO:0007669"/>
    <property type="project" value="UniProtKB-ARBA"/>
</dbReference>
<dbReference type="GO" id="GO:0016787">
    <property type="term" value="F:hydrolase activity"/>
    <property type="evidence" value="ECO:0007669"/>
    <property type="project" value="UniProtKB-KW"/>
</dbReference>
<dbReference type="Gene3D" id="3.60.15.10">
    <property type="entry name" value="Ribonuclease Z/Hydroxyacylglutathione hydrolase-like"/>
    <property type="match status" value="1"/>
</dbReference>
<dbReference type="Pfam" id="PF17778">
    <property type="entry name" value="WHD_BLACT"/>
    <property type="match status" value="1"/>
</dbReference>
<gene>
    <name evidence="7" type="ORF">JTE90_022416</name>
</gene>
<evidence type="ECO:0000259" key="6">
    <source>
        <dbReference type="SMART" id="SM00849"/>
    </source>
</evidence>
<organism evidence="7 8">
    <name type="scientific">Oedothorax gibbosus</name>
    <dbReference type="NCBI Taxonomy" id="931172"/>
    <lineage>
        <taxon>Eukaryota</taxon>
        <taxon>Metazoa</taxon>
        <taxon>Ecdysozoa</taxon>
        <taxon>Arthropoda</taxon>
        <taxon>Chelicerata</taxon>
        <taxon>Arachnida</taxon>
        <taxon>Araneae</taxon>
        <taxon>Araneomorphae</taxon>
        <taxon>Entelegynae</taxon>
        <taxon>Araneoidea</taxon>
        <taxon>Linyphiidae</taxon>
        <taxon>Erigoninae</taxon>
        <taxon>Oedothorax</taxon>
    </lineage>
</organism>
<dbReference type="GO" id="GO:0005759">
    <property type="term" value="C:mitochondrial matrix"/>
    <property type="evidence" value="ECO:0007669"/>
    <property type="project" value="TreeGrafter"/>
</dbReference>
<dbReference type="Proteomes" id="UP000827092">
    <property type="component" value="Unassembled WGS sequence"/>
</dbReference>
<dbReference type="InterPro" id="IPR041516">
    <property type="entry name" value="LACTB2_WH"/>
</dbReference>
<dbReference type="InterPro" id="IPR047921">
    <property type="entry name" value="LACTB2-like_MBL-fold"/>
</dbReference>
<dbReference type="GO" id="GO:0046872">
    <property type="term" value="F:metal ion binding"/>
    <property type="evidence" value="ECO:0007669"/>
    <property type="project" value="UniProtKB-KW"/>
</dbReference>
<keyword evidence="2" id="KW-0479">Metal-binding</keyword>
<dbReference type="InterPro" id="IPR036866">
    <property type="entry name" value="RibonucZ/Hydroxyglut_hydro"/>
</dbReference>
<dbReference type="SUPFAM" id="SSF56281">
    <property type="entry name" value="Metallo-hydrolase/oxidoreductase"/>
    <property type="match status" value="1"/>
</dbReference>
<dbReference type="CDD" id="cd07722">
    <property type="entry name" value="LACTB2-like_MBL-fold"/>
    <property type="match status" value="1"/>
</dbReference>
<evidence type="ECO:0000256" key="3">
    <source>
        <dbReference type="ARBA" id="ARBA00022801"/>
    </source>
</evidence>
<dbReference type="GO" id="GO:0003727">
    <property type="term" value="F:single-stranded RNA binding"/>
    <property type="evidence" value="ECO:0007669"/>
    <property type="project" value="TreeGrafter"/>
</dbReference>
<accession>A0AAV6U4M4</accession>
<dbReference type="InterPro" id="IPR036388">
    <property type="entry name" value="WH-like_DNA-bd_sf"/>
</dbReference>
<comment type="similarity">
    <text evidence="1">Belongs to the metallo-beta-lactamase superfamily. Glyoxalase II family.</text>
</comment>
<comment type="caution">
    <text evidence="7">The sequence shown here is derived from an EMBL/GenBank/DDBJ whole genome shotgun (WGS) entry which is preliminary data.</text>
</comment>
<name>A0AAV6U4M4_9ARAC</name>
<dbReference type="AlphaFoldDB" id="A0AAV6U4M4"/>
<evidence type="ECO:0000256" key="2">
    <source>
        <dbReference type="ARBA" id="ARBA00022723"/>
    </source>
</evidence>
<dbReference type="InterPro" id="IPR050662">
    <property type="entry name" value="Sec-metab_biosynth-thioest"/>
</dbReference>
<dbReference type="PANTHER" id="PTHR23131:SF0">
    <property type="entry name" value="ENDORIBONUCLEASE LACTB2"/>
    <property type="match status" value="1"/>
</dbReference>